<protein>
    <submittedName>
        <fullName evidence="2">UBP26</fullName>
    </submittedName>
</protein>
<sequence length="124" mass="13600">MQAVSACAPLVLQVHSTAASTSLPEETSSSSSTVPSTSPMSRCPNKVFDDTVVGDGWTMVQSTPTSKVFNRMCTIFHHSWINLVGIIRTALKNYHLSQASHSQKTNAVESEAKFRRYLIITISR</sequence>
<dbReference type="EMBL" id="GBRH01175724">
    <property type="protein sequence ID" value="JAE22172.1"/>
    <property type="molecule type" value="Transcribed_RNA"/>
</dbReference>
<feature type="compositionally biased region" description="Low complexity" evidence="1">
    <location>
        <begin position="20"/>
        <end position="41"/>
    </location>
</feature>
<reference evidence="2" key="2">
    <citation type="journal article" date="2015" name="Data Brief">
        <title>Shoot transcriptome of the giant reed, Arundo donax.</title>
        <authorList>
            <person name="Barrero R.A."/>
            <person name="Guerrero F.D."/>
            <person name="Moolhuijzen P."/>
            <person name="Goolsby J.A."/>
            <person name="Tidwell J."/>
            <person name="Bellgard S.E."/>
            <person name="Bellgard M.I."/>
        </authorList>
    </citation>
    <scope>NUCLEOTIDE SEQUENCE</scope>
    <source>
        <tissue evidence="2">Shoot tissue taken approximately 20 cm above the soil surface</tissue>
    </source>
</reference>
<name>A0A0A9GCF6_ARUDO</name>
<proteinExistence type="predicted"/>
<evidence type="ECO:0000313" key="2">
    <source>
        <dbReference type="EMBL" id="JAE22172.1"/>
    </source>
</evidence>
<reference evidence="2" key="1">
    <citation type="submission" date="2014-09" db="EMBL/GenBank/DDBJ databases">
        <authorList>
            <person name="Magalhaes I.L.F."/>
            <person name="Oliveira U."/>
            <person name="Santos F.R."/>
            <person name="Vidigal T.H.D.A."/>
            <person name="Brescovit A.D."/>
            <person name="Santos A.J."/>
        </authorList>
    </citation>
    <scope>NUCLEOTIDE SEQUENCE</scope>
    <source>
        <tissue evidence="2">Shoot tissue taken approximately 20 cm above the soil surface</tissue>
    </source>
</reference>
<evidence type="ECO:0000256" key="1">
    <source>
        <dbReference type="SAM" id="MobiDB-lite"/>
    </source>
</evidence>
<organism evidence="2">
    <name type="scientific">Arundo donax</name>
    <name type="common">Giant reed</name>
    <name type="synonym">Donax arundinaceus</name>
    <dbReference type="NCBI Taxonomy" id="35708"/>
    <lineage>
        <taxon>Eukaryota</taxon>
        <taxon>Viridiplantae</taxon>
        <taxon>Streptophyta</taxon>
        <taxon>Embryophyta</taxon>
        <taxon>Tracheophyta</taxon>
        <taxon>Spermatophyta</taxon>
        <taxon>Magnoliopsida</taxon>
        <taxon>Liliopsida</taxon>
        <taxon>Poales</taxon>
        <taxon>Poaceae</taxon>
        <taxon>PACMAD clade</taxon>
        <taxon>Arundinoideae</taxon>
        <taxon>Arundineae</taxon>
        <taxon>Arundo</taxon>
    </lineage>
</organism>
<dbReference type="AlphaFoldDB" id="A0A0A9GCF6"/>
<feature type="region of interest" description="Disordered" evidence="1">
    <location>
        <begin position="20"/>
        <end position="42"/>
    </location>
</feature>
<accession>A0A0A9GCF6</accession>